<feature type="domain" description="Prepilin type IV endopeptidase peptidase" evidence="2">
    <location>
        <begin position="117"/>
        <end position="222"/>
    </location>
</feature>
<gene>
    <name evidence="3" type="ORF">BLIN9172_00221</name>
</gene>
<dbReference type="GO" id="GO:0016020">
    <property type="term" value="C:membrane"/>
    <property type="evidence" value="ECO:0007669"/>
    <property type="project" value="InterPro"/>
</dbReference>
<feature type="transmembrane region" description="Helical" evidence="1">
    <location>
        <begin position="156"/>
        <end position="177"/>
    </location>
</feature>
<accession>A0A2H1HK84</accession>
<dbReference type="RefSeq" id="WP_127364406.1">
    <property type="nucleotide sequence ID" value="NZ_FXYY01000001.1"/>
</dbReference>
<feature type="transmembrane region" description="Helical" evidence="1">
    <location>
        <begin position="132"/>
        <end position="150"/>
    </location>
</feature>
<feature type="transmembrane region" description="Helical" evidence="1">
    <location>
        <begin position="54"/>
        <end position="74"/>
    </location>
</feature>
<feature type="transmembrane region" description="Helical" evidence="1">
    <location>
        <begin position="235"/>
        <end position="258"/>
    </location>
</feature>
<evidence type="ECO:0000259" key="2">
    <source>
        <dbReference type="Pfam" id="PF01478"/>
    </source>
</evidence>
<feature type="transmembrane region" description="Helical" evidence="1">
    <location>
        <begin position="102"/>
        <end position="120"/>
    </location>
</feature>
<evidence type="ECO:0000313" key="3">
    <source>
        <dbReference type="EMBL" id="SMX63280.1"/>
    </source>
</evidence>
<protein>
    <submittedName>
        <fullName evidence="3">Type IV leader peptidase family protein</fullName>
    </submittedName>
</protein>
<sequence>MDTGVLHAMTVGLTVLTALAGGLILAATPQTWLNDSAHLHRWHASRWARGPGPLVVGLVIAAVAAVVFTLTVLAPPETGWSAYAPLSGTTFTPAEPNSADRIVSALLLGLVSGATPFLATADVSLRRLPDRIVIPLSLLALGLIITGSVLGDLPMWFSAFFAGLLALVFFTALHLVGRVLRVRSMGLGDVKLAFIVFAVPGLFDPWAPALVLAAMMLISGIWALIAAVRAGRVRGVTIAFGPAMLSGMWLGCLFAPILL</sequence>
<evidence type="ECO:0000313" key="4">
    <source>
        <dbReference type="Proteomes" id="UP000234641"/>
    </source>
</evidence>
<reference evidence="3 4" key="1">
    <citation type="submission" date="2017-03" db="EMBL/GenBank/DDBJ databases">
        <authorList>
            <person name="Afonso C.L."/>
            <person name="Miller P.J."/>
            <person name="Scott M.A."/>
            <person name="Spackman E."/>
            <person name="Goraichik I."/>
            <person name="Dimitrov K.M."/>
            <person name="Suarez D.L."/>
            <person name="Swayne D.E."/>
        </authorList>
    </citation>
    <scope>NUCLEOTIDE SEQUENCE [LARGE SCALE GENOMIC DNA]</scope>
    <source>
        <strain evidence="3 4">ATCC 9172</strain>
    </source>
</reference>
<keyword evidence="1" id="KW-0472">Membrane</keyword>
<keyword evidence="1" id="KW-0812">Transmembrane</keyword>
<feature type="transmembrane region" description="Helical" evidence="1">
    <location>
        <begin position="184"/>
        <end position="203"/>
    </location>
</feature>
<proteinExistence type="predicted"/>
<dbReference type="InterPro" id="IPR000045">
    <property type="entry name" value="Prepilin_IV_endopep_pep"/>
</dbReference>
<dbReference type="Proteomes" id="UP000234641">
    <property type="component" value="Unassembled WGS sequence"/>
</dbReference>
<feature type="transmembrane region" description="Helical" evidence="1">
    <location>
        <begin position="209"/>
        <end position="228"/>
    </location>
</feature>
<dbReference type="AlphaFoldDB" id="A0A2H1HK84"/>
<dbReference type="Pfam" id="PF01478">
    <property type="entry name" value="Peptidase_A24"/>
    <property type="match status" value="1"/>
</dbReference>
<dbReference type="Gene3D" id="1.20.120.1220">
    <property type="match status" value="1"/>
</dbReference>
<dbReference type="GO" id="GO:0004190">
    <property type="term" value="F:aspartic-type endopeptidase activity"/>
    <property type="evidence" value="ECO:0007669"/>
    <property type="project" value="InterPro"/>
</dbReference>
<keyword evidence="1" id="KW-1133">Transmembrane helix</keyword>
<dbReference type="EMBL" id="FXYY01000001">
    <property type="protein sequence ID" value="SMX63280.1"/>
    <property type="molecule type" value="Genomic_DNA"/>
</dbReference>
<name>A0A2H1HK84_BRELN</name>
<dbReference type="GeneID" id="303221601"/>
<organism evidence="3 4">
    <name type="scientific">Brevibacterium linens ATCC 9172</name>
    <dbReference type="NCBI Taxonomy" id="1255617"/>
    <lineage>
        <taxon>Bacteria</taxon>
        <taxon>Bacillati</taxon>
        <taxon>Actinomycetota</taxon>
        <taxon>Actinomycetes</taxon>
        <taxon>Micrococcales</taxon>
        <taxon>Brevibacteriaceae</taxon>
        <taxon>Brevibacterium</taxon>
    </lineage>
</organism>
<evidence type="ECO:0000256" key="1">
    <source>
        <dbReference type="SAM" id="Phobius"/>
    </source>
</evidence>
<feature type="transmembrane region" description="Helical" evidence="1">
    <location>
        <begin position="6"/>
        <end position="33"/>
    </location>
</feature>